<feature type="compositionally biased region" description="Acidic residues" evidence="1">
    <location>
        <begin position="82"/>
        <end position="95"/>
    </location>
</feature>
<feature type="chain" id="PRO_5043399877" evidence="2">
    <location>
        <begin position="22"/>
        <end position="103"/>
    </location>
</feature>
<keyword evidence="2" id="KW-0732">Signal</keyword>
<dbReference type="AlphaFoldDB" id="A0A183NIY7"/>
<evidence type="ECO:0000313" key="4">
    <source>
        <dbReference type="Proteomes" id="UP000269396"/>
    </source>
</evidence>
<name>A0A183NIY7_9TREM</name>
<evidence type="ECO:0000313" key="3">
    <source>
        <dbReference type="EMBL" id="VDO83994.1"/>
    </source>
</evidence>
<gene>
    <name evidence="3" type="ORF">SMTD_LOCUS2073</name>
</gene>
<accession>A0A183NIY7</accession>
<evidence type="ECO:0000256" key="1">
    <source>
        <dbReference type="SAM" id="MobiDB-lite"/>
    </source>
</evidence>
<feature type="compositionally biased region" description="Acidic residues" evidence="1">
    <location>
        <begin position="54"/>
        <end position="64"/>
    </location>
</feature>
<feature type="compositionally biased region" description="Basic and acidic residues" evidence="1">
    <location>
        <begin position="31"/>
        <end position="53"/>
    </location>
</feature>
<sequence length="103" mass="11573">MFLKLTLFLLCMTVLYDDVRAAANGTTTATAEKEKHAKVDKSVKNADKDNHDDDKDEKDEDEEDDRKVHPVGAKSEKKTEDVEVVDEPVVDEPVVDDVNITKK</sequence>
<dbReference type="Proteomes" id="UP000269396">
    <property type="component" value="Unassembled WGS sequence"/>
</dbReference>
<reference evidence="3 4" key="1">
    <citation type="submission" date="2018-11" db="EMBL/GenBank/DDBJ databases">
        <authorList>
            <consortium name="Pathogen Informatics"/>
        </authorList>
    </citation>
    <scope>NUCLEOTIDE SEQUENCE [LARGE SCALE GENOMIC DNA]</scope>
    <source>
        <strain>Denwood</strain>
        <strain evidence="4">Zambia</strain>
    </source>
</reference>
<organism evidence="3 4">
    <name type="scientific">Schistosoma mattheei</name>
    <dbReference type="NCBI Taxonomy" id="31246"/>
    <lineage>
        <taxon>Eukaryota</taxon>
        <taxon>Metazoa</taxon>
        <taxon>Spiralia</taxon>
        <taxon>Lophotrochozoa</taxon>
        <taxon>Platyhelminthes</taxon>
        <taxon>Trematoda</taxon>
        <taxon>Digenea</taxon>
        <taxon>Strigeidida</taxon>
        <taxon>Schistosomatoidea</taxon>
        <taxon>Schistosomatidae</taxon>
        <taxon>Schistosoma</taxon>
    </lineage>
</organism>
<protein>
    <submittedName>
        <fullName evidence="3">Uncharacterized protein</fullName>
    </submittedName>
</protein>
<feature type="signal peptide" evidence="2">
    <location>
        <begin position="1"/>
        <end position="21"/>
    </location>
</feature>
<keyword evidence="4" id="KW-1185">Reference proteome</keyword>
<evidence type="ECO:0000256" key="2">
    <source>
        <dbReference type="SAM" id="SignalP"/>
    </source>
</evidence>
<feature type="region of interest" description="Disordered" evidence="1">
    <location>
        <begin position="26"/>
        <end position="103"/>
    </location>
</feature>
<dbReference type="EMBL" id="UZAL01002629">
    <property type="protein sequence ID" value="VDO83994.1"/>
    <property type="molecule type" value="Genomic_DNA"/>
</dbReference>
<proteinExistence type="predicted"/>